<dbReference type="NCBIfam" id="TIGR01965">
    <property type="entry name" value="VCBS_repeat"/>
    <property type="match status" value="1"/>
</dbReference>
<keyword evidence="3" id="KW-1185">Reference proteome</keyword>
<dbReference type="SUPFAM" id="SSF49313">
    <property type="entry name" value="Cadherin-like"/>
    <property type="match status" value="1"/>
</dbReference>
<dbReference type="Gene3D" id="2.60.40.10">
    <property type="entry name" value="Immunoglobulins"/>
    <property type="match status" value="2"/>
</dbReference>
<name>A0ABV7HQ50_9GAMM</name>
<proteinExistence type="predicted"/>
<dbReference type="Pfam" id="PF05345">
    <property type="entry name" value="He_PIG"/>
    <property type="match status" value="1"/>
</dbReference>
<dbReference type="Pfam" id="PF17963">
    <property type="entry name" value="Big_9"/>
    <property type="match status" value="1"/>
</dbReference>
<gene>
    <name evidence="2" type="ORF">ACFOEB_12440</name>
</gene>
<dbReference type="InterPro" id="IPR015919">
    <property type="entry name" value="Cadherin-like_sf"/>
</dbReference>
<reference evidence="3" key="1">
    <citation type="journal article" date="2019" name="Int. J. Syst. Evol. Microbiol.">
        <title>The Global Catalogue of Microorganisms (GCM) 10K type strain sequencing project: providing services to taxonomists for standard genome sequencing and annotation.</title>
        <authorList>
            <consortium name="The Broad Institute Genomics Platform"/>
            <consortium name="The Broad Institute Genome Sequencing Center for Infectious Disease"/>
            <person name="Wu L."/>
            <person name="Ma J."/>
        </authorList>
    </citation>
    <scope>NUCLEOTIDE SEQUENCE [LARGE SCALE GENOMIC DNA]</scope>
    <source>
        <strain evidence="3">KCTC 52141</strain>
    </source>
</reference>
<sequence length="203" mass="20588">ISDAITIHLTGTNDAPVVSHVVTSQAASEDTAFHFALPAGTFTDVDTGDILTLSTGTLPSWLSFDASSGTFTGTPSNADVGTTALTVTATDSHGAKVSSTFNLVVSNANDAPTLNPIARVTVSEDGQQVHGQLTATDPDTGDTLTFGIAAPVAGLTMNTDGSWRFDPSDTAYQHLGAGQPQTLTIPVTVTDSAGASAAQNLVI</sequence>
<dbReference type="Proteomes" id="UP001595548">
    <property type="component" value="Unassembled WGS sequence"/>
</dbReference>
<feature type="non-terminal residue" evidence="2">
    <location>
        <position position="1"/>
    </location>
</feature>
<feature type="non-terminal residue" evidence="2">
    <location>
        <position position="203"/>
    </location>
</feature>
<dbReference type="InterPro" id="IPR010221">
    <property type="entry name" value="VCBS_dom"/>
</dbReference>
<protein>
    <submittedName>
        <fullName evidence="2">Ig domain-containing protein</fullName>
    </submittedName>
</protein>
<feature type="domain" description="Dystroglycan-type cadherin-like" evidence="1">
    <location>
        <begin position="17"/>
        <end position="112"/>
    </location>
</feature>
<accession>A0ABV7HQ50</accession>
<comment type="caution">
    <text evidence="2">The sequence shown here is derived from an EMBL/GenBank/DDBJ whole genome shotgun (WGS) entry which is preliminary data.</text>
</comment>
<organism evidence="2 3">
    <name type="scientific">Gilvimarinus japonicus</name>
    <dbReference type="NCBI Taxonomy" id="1796469"/>
    <lineage>
        <taxon>Bacteria</taxon>
        <taxon>Pseudomonadati</taxon>
        <taxon>Pseudomonadota</taxon>
        <taxon>Gammaproteobacteria</taxon>
        <taxon>Cellvibrionales</taxon>
        <taxon>Cellvibrionaceae</taxon>
        <taxon>Gilvimarinus</taxon>
    </lineage>
</organism>
<dbReference type="RefSeq" id="WP_382417061.1">
    <property type="nucleotide sequence ID" value="NZ_JBHRTL010000012.1"/>
</dbReference>
<dbReference type="InterPro" id="IPR013783">
    <property type="entry name" value="Ig-like_fold"/>
</dbReference>
<dbReference type="SMART" id="SM00736">
    <property type="entry name" value="CADG"/>
    <property type="match status" value="1"/>
</dbReference>
<dbReference type="EMBL" id="JBHRTL010000012">
    <property type="protein sequence ID" value="MFC3156014.1"/>
    <property type="molecule type" value="Genomic_DNA"/>
</dbReference>
<evidence type="ECO:0000313" key="2">
    <source>
        <dbReference type="EMBL" id="MFC3156014.1"/>
    </source>
</evidence>
<evidence type="ECO:0000313" key="3">
    <source>
        <dbReference type="Proteomes" id="UP001595548"/>
    </source>
</evidence>
<dbReference type="InterPro" id="IPR006644">
    <property type="entry name" value="Cadg"/>
</dbReference>
<evidence type="ECO:0000259" key="1">
    <source>
        <dbReference type="SMART" id="SM00736"/>
    </source>
</evidence>